<dbReference type="EMBL" id="UGCV01000008">
    <property type="protein sequence ID" value="STJ19885.1"/>
    <property type="molecule type" value="Genomic_DNA"/>
</dbReference>
<sequence length="32" mass="3647">MFEKNSKKHDFIYLCAVKVNSALALEVIGKYS</sequence>
<protein>
    <submittedName>
        <fullName evidence="1">Uncharacterized protein</fullName>
    </submittedName>
</protein>
<name>A0A376W8I5_ECOLX</name>
<accession>A0A376W8I5</accession>
<evidence type="ECO:0000313" key="1">
    <source>
        <dbReference type="EMBL" id="STJ19885.1"/>
    </source>
</evidence>
<organism evidence="1 2">
    <name type="scientific">Escherichia coli</name>
    <dbReference type="NCBI Taxonomy" id="562"/>
    <lineage>
        <taxon>Bacteria</taxon>
        <taxon>Pseudomonadati</taxon>
        <taxon>Pseudomonadota</taxon>
        <taxon>Gammaproteobacteria</taxon>
        <taxon>Enterobacterales</taxon>
        <taxon>Enterobacteriaceae</taxon>
        <taxon>Escherichia</taxon>
    </lineage>
</organism>
<dbReference type="Proteomes" id="UP000254716">
    <property type="component" value="Unassembled WGS sequence"/>
</dbReference>
<proteinExistence type="predicted"/>
<dbReference type="AlphaFoldDB" id="A0A376W8I5"/>
<reference evidence="1 2" key="1">
    <citation type="submission" date="2018-06" db="EMBL/GenBank/DDBJ databases">
        <authorList>
            <consortium name="Pathogen Informatics"/>
            <person name="Doyle S."/>
        </authorList>
    </citation>
    <scope>NUCLEOTIDE SEQUENCE [LARGE SCALE GENOMIC DNA]</scope>
    <source>
        <strain evidence="1 2">NCTC9081</strain>
    </source>
</reference>
<evidence type="ECO:0000313" key="2">
    <source>
        <dbReference type="Proteomes" id="UP000254716"/>
    </source>
</evidence>
<gene>
    <name evidence="1" type="ORF">NCTC9081_05434</name>
</gene>